<feature type="transmembrane region" description="Helical" evidence="1">
    <location>
        <begin position="149"/>
        <end position="168"/>
    </location>
</feature>
<dbReference type="EMBL" id="WERV01000003">
    <property type="protein sequence ID" value="MDV7715029.1"/>
    <property type="molecule type" value="Genomic_DNA"/>
</dbReference>
<dbReference type="Pfam" id="PF01944">
    <property type="entry name" value="SpoIIM"/>
    <property type="match status" value="1"/>
</dbReference>
<dbReference type="InterPro" id="IPR002798">
    <property type="entry name" value="SpoIIM-like"/>
</dbReference>
<dbReference type="AlphaFoldDB" id="A0AAJ2P1A8"/>
<accession>A0AAJ2P1A8</accession>
<feature type="transmembrane region" description="Helical" evidence="1">
    <location>
        <begin position="106"/>
        <end position="129"/>
    </location>
</feature>
<evidence type="ECO:0000256" key="1">
    <source>
        <dbReference type="SAM" id="Phobius"/>
    </source>
</evidence>
<keyword evidence="1" id="KW-0812">Transmembrane</keyword>
<proteinExistence type="predicted"/>
<reference evidence="2" key="1">
    <citation type="submission" date="2019-10" db="EMBL/GenBank/DDBJ databases">
        <title>Malate fermentation in French cider.</title>
        <authorList>
            <person name="Cousin F.J."/>
            <person name="Medina Fernandez S."/>
            <person name="Misery B."/>
            <person name="Laplace J.-M."/>
            <person name="Cretenet M."/>
        </authorList>
    </citation>
    <scope>NUCLEOTIDE SEQUENCE</scope>
    <source>
        <strain evidence="2">UCMA15129</strain>
    </source>
</reference>
<gene>
    <name evidence="2" type="ORF">GA838_04500</name>
</gene>
<sequence>MLQNKIFIRPDRVFNISMIISLFVAIFSFIIGTQMTGLFQPDLSSAQLTIFEVFIHNTTISLLLLVGVFSYGFISFVLIISNFAIFGMQINTMISRVGFLSMANKIIWHIFLELPAIILAATFGFYLFVSQIILEKDFNWKNLGQQLRTVIILVMPLNFLAAVIETLVSNRIGDL</sequence>
<evidence type="ECO:0000313" key="2">
    <source>
        <dbReference type="EMBL" id="MDV7715029.1"/>
    </source>
</evidence>
<comment type="caution">
    <text evidence="2">The sequence shown here is derived from an EMBL/GenBank/DDBJ whole genome shotgun (WGS) entry which is preliminary data.</text>
</comment>
<dbReference type="RefSeq" id="WP_032806243.1">
    <property type="nucleotide sequence ID" value="NZ_CP136429.1"/>
</dbReference>
<name>A0AAJ2P1A8_OENOE</name>
<protein>
    <submittedName>
        <fullName evidence="2">Stage II sporulation protein M</fullName>
    </submittedName>
</protein>
<evidence type="ECO:0000313" key="3">
    <source>
        <dbReference type="Proteomes" id="UP001281024"/>
    </source>
</evidence>
<feature type="transmembrane region" description="Helical" evidence="1">
    <location>
        <begin position="12"/>
        <end position="39"/>
    </location>
</feature>
<feature type="transmembrane region" description="Helical" evidence="1">
    <location>
        <begin position="59"/>
        <end position="85"/>
    </location>
</feature>
<keyword evidence="1" id="KW-1133">Transmembrane helix</keyword>
<organism evidence="2 3">
    <name type="scientific">Oenococcus oeni</name>
    <name type="common">Leuconostoc oenos</name>
    <dbReference type="NCBI Taxonomy" id="1247"/>
    <lineage>
        <taxon>Bacteria</taxon>
        <taxon>Bacillati</taxon>
        <taxon>Bacillota</taxon>
        <taxon>Bacilli</taxon>
        <taxon>Lactobacillales</taxon>
        <taxon>Lactobacillaceae</taxon>
        <taxon>Oenococcus</taxon>
    </lineage>
</organism>
<dbReference type="Proteomes" id="UP001281024">
    <property type="component" value="Unassembled WGS sequence"/>
</dbReference>
<keyword evidence="1" id="KW-0472">Membrane</keyword>